<feature type="region of interest" description="Disordered" evidence="1">
    <location>
        <begin position="176"/>
        <end position="209"/>
    </location>
</feature>
<dbReference type="PANTHER" id="PTHR13162">
    <property type="entry name" value="CCR4-NOT TRANSCRIPTION COMPLEX"/>
    <property type="match status" value="1"/>
</dbReference>
<dbReference type="InterPro" id="IPR040398">
    <property type="entry name" value="Not1"/>
</dbReference>
<dbReference type="InterPro" id="IPR007196">
    <property type="entry name" value="CCR4-Not_Not1_C"/>
</dbReference>
<organism evidence="4">
    <name type="scientific">Entomoneis paludosa</name>
    <dbReference type="NCBI Taxonomy" id="265537"/>
    <lineage>
        <taxon>Eukaryota</taxon>
        <taxon>Sar</taxon>
        <taxon>Stramenopiles</taxon>
        <taxon>Ochrophyta</taxon>
        <taxon>Bacillariophyta</taxon>
        <taxon>Bacillariophyceae</taxon>
        <taxon>Bacillariophycidae</taxon>
        <taxon>Entomoneidaceae</taxon>
        <taxon>Entomoneis</taxon>
    </lineage>
</organism>
<evidence type="ECO:0000259" key="3">
    <source>
        <dbReference type="Pfam" id="PF25097"/>
    </source>
</evidence>
<gene>
    <name evidence="4" type="ORF">APAL1065_LOCUS20355</name>
</gene>
<name>A0A7S2YKV0_9STRA</name>
<dbReference type="GO" id="GO:0017148">
    <property type="term" value="P:negative regulation of translation"/>
    <property type="evidence" value="ECO:0007669"/>
    <property type="project" value="InterPro"/>
</dbReference>
<accession>A0A7S2YKV0</accession>
<dbReference type="GO" id="GO:0060090">
    <property type="term" value="F:molecular adaptor activity"/>
    <property type="evidence" value="ECO:0007669"/>
    <property type="project" value="TreeGrafter"/>
</dbReference>
<dbReference type="Pfam" id="PF25097">
    <property type="entry name" value="ARM_Cnot1"/>
    <property type="match status" value="1"/>
</dbReference>
<protein>
    <recommendedName>
        <fullName evidence="5">CCR4-Not complex component Not1 C-terminal domain-containing protein</fullName>
    </recommendedName>
</protein>
<evidence type="ECO:0000313" key="4">
    <source>
        <dbReference type="EMBL" id="CAD9982050.1"/>
    </source>
</evidence>
<dbReference type="Gene3D" id="1.25.40.790">
    <property type="match status" value="1"/>
</dbReference>
<feature type="compositionally biased region" description="Polar residues" evidence="1">
    <location>
        <begin position="182"/>
        <end position="194"/>
    </location>
</feature>
<feature type="domain" description="CCR4-Not complex component Not1 C-terminal" evidence="2">
    <location>
        <begin position="395"/>
        <end position="742"/>
    </location>
</feature>
<evidence type="ECO:0008006" key="5">
    <source>
        <dbReference type="Google" id="ProtNLM"/>
    </source>
</evidence>
<proteinExistence type="predicted"/>
<reference evidence="4" key="1">
    <citation type="submission" date="2021-01" db="EMBL/GenBank/DDBJ databases">
        <authorList>
            <person name="Corre E."/>
            <person name="Pelletier E."/>
            <person name="Niang G."/>
            <person name="Scheremetjew M."/>
            <person name="Finn R."/>
            <person name="Kale V."/>
            <person name="Holt S."/>
            <person name="Cochrane G."/>
            <person name="Meng A."/>
            <person name="Brown T."/>
            <person name="Cohen L."/>
        </authorList>
    </citation>
    <scope>NUCLEOTIDE SEQUENCE</scope>
    <source>
        <strain evidence="4">CCMP125</strain>
    </source>
</reference>
<dbReference type="GO" id="GO:0030015">
    <property type="term" value="C:CCR4-NOT core complex"/>
    <property type="evidence" value="ECO:0007669"/>
    <property type="project" value="InterPro"/>
</dbReference>
<dbReference type="GO" id="GO:0000288">
    <property type="term" value="P:nuclear-transcribed mRNA catabolic process, deadenylation-dependent decay"/>
    <property type="evidence" value="ECO:0007669"/>
    <property type="project" value="TreeGrafter"/>
</dbReference>
<feature type="domain" description="CCR4-NOT transcription complex subunit 1-like NOT1 connector" evidence="3">
    <location>
        <begin position="18"/>
        <end position="161"/>
    </location>
</feature>
<dbReference type="EMBL" id="HBHT01030358">
    <property type="protein sequence ID" value="CAD9982050.1"/>
    <property type="molecule type" value="Transcribed_RNA"/>
</dbReference>
<sequence length="761" mass="85682">MPNAGPTGNLSRPLTTTEQDMVLGFSQGIFKRLYELSLAEPLRLEALVALLESINSFCPKLGKDMGTWATYAPTNTEPQRRLHRTVLLLLVRSRLLAVPELDNFLAARTDNGRSHIWVEFSLLFIRTAFMERISTPSDFPKLIDLMTRIAEGKSQATAQIVQAYRKPILRMLEETGSRAHPSDQSVGSASIATQPQPPSTPSRAQAPFSFEESSSLSMTSLNTLMQASRKVAETVEVSMQNDPANARHQVAALLDGWIRMQTESGVPDKSLVQYLQVLQQIGVGKVEESTERFLRLSTLVVIDAVLKSSTTAADGTKSLNHSFVDMYSRLLVILFRHMNSGGSSELVGAQRLGVLNKILGSIVRSMMWHFEKKKSEQSAWDQRPWFRLLMNLVIDINKPDPAFENIRLGILSVFGAAFHVCQPLTMPGFAFAWLELVSHRHFLPNLMLLPEEKGWNIAHQLLMDHFLFMEPYLSRVELNPPIKKLYEGTLRVVLVLLHDFPSFLCGYHISLCNVIPPNCVQLRNIILSATPKGMNPPDPFTPNLKIDLLSDIARSPSILSNVLGPIESIRAHLDSYLKDGQRSNFLNGLIPFLYKEGSRELHVGKVNSLVLYVGAHAIARLHSAQFSLSRTPEMEVFQRLMELDDKGRYTCLNAIANQLRFPSSHTHYFSCVMLYLFSESKSVVVKEQVTRVLLERLIVNRPHPWGLLITFIELIKNQRYGFWNYPFTRCATEIEKVFESVARSCMQPNAQRGTLVGGDDQ</sequence>
<dbReference type="PANTHER" id="PTHR13162:SF8">
    <property type="entry name" value="CCR4-NOT TRANSCRIPTION COMPLEX SUBUNIT 1"/>
    <property type="match status" value="1"/>
</dbReference>
<dbReference type="Pfam" id="PF04054">
    <property type="entry name" value="Not1"/>
    <property type="match status" value="1"/>
</dbReference>
<evidence type="ECO:0000256" key="1">
    <source>
        <dbReference type="SAM" id="MobiDB-lite"/>
    </source>
</evidence>
<dbReference type="InterPro" id="IPR055454">
    <property type="entry name" value="CNOT1-like_NOT1_connector"/>
</dbReference>
<dbReference type="Gene3D" id="1.25.40.800">
    <property type="match status" value="1"/>
</dbReference>
<dbReference type="AlphaFoldDB" id="A0A7S2YKV0"/>
<dbReference type="GO" id="GO:0000932">
    <property type="term" value="C:P-body"/>
    <property type="evidence" value="ECO:0007669"/>
    <property type="project" value="TreeGrafter"/>
</dbReference>
<evidence type="ECO:0000259" key="2">
    <source>
        <dbReference type="Pfam" id="PF04054"/>
    </source>
</evidence>